<dbReference type="Proteomes" id="UP001595536">
    <property type="component" value="Unassembled WGS sequence"/>
</dbReference>
<evidence type="ECO:0000256" key="1">
    <source>
        <dbReference type="ARBA" id="ARBA00022962"/>
    </source>
</evidence>
<reference evidence="4" key="1">
    <citation type="journal article" date="2019" name="Int. J. Syst. Evol. Microbiol.">
        <title>The Global Catalogue of Microorganisms (GCM) 10K type strain sequencing project: providing services to taxonomists for standard genome sequencing and annotation.</title>
        <authorList>
            <consortium name="The Broad Institute Genomics Platform"/>
            <consortium name="The Broad Institute Genome Sequencing Center for Infectious Disease"/>
            <person name="Wu L."/>
            <person name="Ma J."/>
        </authorList>
    </citation>
    <scope>NUCLEOTIDE SEQUENCE [LARGE SCALE GENOMIC DNA]</scope>
    <source>
        <strain evidence="4">CCM 7941</strain>
    </source>
</reference>
<dbReference type="SUPFAM" id="SSF52317">
    <property type="entry name" value="Class I glutamine amidotransferase-like"/>
    <property type="match status" value="1"/>
</dbReference>
<keyword evidence="1" id="KW-0315">Glutamine amidotransferase</keyword>
<dbReference type="EMBL" id="JBHRUV010000059">
    <property type="protein sequence ID" value="MFC3266836.1"/>
    <property type="molecule type" value="Genomic_DNA"/>
</dbReference>
<proteinExistence type="predicted"/>
<dbReference type="PROSITE" id="PS51273">
    <property type="entry name" value="GATASE_TYPE_1"/>
    <property type="match status" value="1"/>
</dbReference>
<accession>A0ABV7LHB6</accession>
<sequence>MLLIIDNYDSFVFNIARYFGELGARVETARNDAVTVAEVLARARAGALRAVVISPGPCTPREAGVSLPLAQALAGVVPLLGVCLGHQCVGAAFGGVVRRAVEPAHGRATAIRHNGAGLFAGLPDPLTVGRYHSLAVAETPAMATHLRVDARSPAGEIMALSHVGLPVYGVQFHPESVLTEHGHQLLANFLAIADAWRGNPSGGADDLGERRGCDRRRRH</sequence>
<organism evidence="3 4">
    <name type="scientific">Camelimonas abortus</name>
    <dbReference type="NCBI Taxonomy" id="1017184"/>
    <lineage>
        <taxon>Bacteria</taxon>
        <taxon>Pseudomonadati</taxon>
        <taxon>Pseudomonadota</taxon>
        <taxon>Alphaproteobacteria</taxon>
        <taxon>Hyphomicrobiales</taxon>
        <taxon>Chelatococcaceae</taxon>
        <taxon>Camelimonas</taxon>
    </lineage>
</organism>
<dbReference type="PRINTS" id="PR00096">
    <property type="entry name" value="GATASE"/>
</dbReference>
<dbReference type="NCBIfam" id="TIGR00566">
    <property type="entry name" value="trpG_papA"/>
    <property type="match status" value="1"/>
</dbReference>
<dbReference type="Pfam" id="PF00117">
    <property type="entry name" value="GATase"/>
    <property type="match status" value="1"/>
</dbReference>
<gene>
    <name evidence="3" type="ORF">ACFOEX_10810</name>
</gene>
<keyword evidence="4" id="KW-1185">Reference proteome</keyword>
<protein>
    <submittedName>
        <fullName evidence="3">Anthranilate synthase component II</fullName>
    </submittedName>
</protein>
<dbReference type="PANTHER" id="PTHR43418">
    <property type="entry name" value="MULTIFUNCTIONAL TRYPTOPHAN BIOSYNTHESIS PROTEIN-RELATED"/>
    <property type="match status" value="1"/>
</dbReference>
<dbReference type="InterPro" id="IPR050472">
    <property type="entry name" value="Anth_synth/Amidotransfase"/>
</dbReference>
<feature type="domain" description="Glutamine amidotransferase" evidence="2">
    <location>
        <begin position="3"/>
        <end position="191"/>
    </location>
</feature>
<name>A0ABV7LHB6_9HYPH</name>
<dbReference type="InterPro" id="IPR006221">
    <property type="entry name" value="TrpG/PapA_dom"/>
</dbReference>
<dbReference type="PANTHER" id="PTHR43418:SF4">
    <property type="entry name" value="MULTIFUNCTIONAL TRYPTOPHAN BIOSYNTHESIS PROTEIN"/>
    <property type="match status" value="1"/>
</dbReference>
<dbReference type="CDD" id="cd01743">
    <property type="entry name" value="GATase1_Anthranilate_Synthase"/>
    <property type="match status" value="1"/>
</dbReference>
<dbReference type="PRINTS" id="PR00097">
    <property type="entry name" value="ANTSNTHASEII"/>
</dbReference>
<dbReference type="RefSeq" id="WP_376831200.1">
    <property type="nucleotide sequence ID" value="NZ_JBHLWR010000006.1"/>
</dbReference>
<dbReference type="InterPro" id="IPR029062">
    <property type="entry name" value="Class_I_gatase-like"/>
</dbReference>
<comment type="caution">
    <text evidence="3">The sequence shown here is derived from an EMBL/GenBank/DDBJ whole genome shotgun (WGS) entry which is preliminary data.</text>
</comment>
<dbReference type="Gene3D" id="3.40.50.880">
    <property type="match status" value="1"/>
</dbReference>
<dbReference type="InterPro" id="IPR017926">
    <property type="entry name" value="GATASE"/>
</dbReference>
<evidence type="ECO:0000313" key="3">
    <source>
        <dbReference type="EMBL" id="MFC3266836.1"/>
    </source>
</evidence>
<evidence type="ECO:0000313" key="4">
    <source>
        <dbReference type="Proteomes" id="UP001595536"/>
    </source>
</evidence>
<evidence type="ECO:0000259" key="2">
    <source>
        <dbReference type="Pfam" id="PF00117"/>
    </source>
</evidence>